<feature type="binding site" description="axial binding residue" evidence="14">
    <location>
        <position position="429"/>
    </location>
    <ligand>
        <name>heme</name>
        <dbReference type="ChEBI" id="CHEBI:30413"/>
    </ligand>
    <ligandPart>
        <name>Fe</name>
        <dbReference type="ChEBI" id="CHEBI:18248"/>
    </ligandPart>
</feature>
<dbReference type="InterPro" id="IPR017972">
    <property type="entry name" value="Cyt_P450_CS"/>
</dbReference>
<reference evidence="17" key="1">
    <citation type="submission" date="2020-10" db="EMBL/GenBank/DDBJ databases">
        <authorList>
            <person name="Kim D.-H."/>
        </authorList>
    </citation>
    <scope>NUCLEOTIDE SEQUENCE</scope>
</reference>
<evidence type="ECO:0000256" key="16">
    <source>
        <dbReference type="SAM" id="SignalP"/>
    </source>
</evidence>
<comment type="subcellular location">
    <subcellularLocation>
        <location evidence="4">Endoplasmic reticulum membrane</location>
        <topology evidence="4">Peripheral membrane protein</topology>
    </subcellularLocation>
    <subcellularLocation>
        <location evidence="3">Microsome membrane</location>
        <topology evidence="3">Peripheral membrane protein</topology>
    </subcellularLocation>
</comment>
<dbReference type="SUPFAM" id="SSF48264">
    <property type="entry name" value="Cytochrome P450"/>
    <property type="match status" value="1"/>
</dbReference>
<proteinExistence type="evidence at transcript level"/>
<dbReference type="FunFam" id="1.10.630.10:FF:000238">
    <property type="entry name" value="Cytochrome P450 2A6"/>
    <property type="match status" value="1"/>
</dbReference>
<evidence type="ECO:0000256" key="12">
    <source>
        <dbReference type="ARBA" id="ARBA00023033"/>
    </source>
</evidence>
<comment type="function">
    <text evidence="2">May be involved in the metabolism of insect hormones and in the breakdown of synthetic insecticides.</text>
</comment>
<evidence type="ECO:0000256" key="3">
    <source>
        <dbReference type="ARBA" id="ARBA00004174"/>
    </source>
</evidence>
<keyword evidence="11 14" id="KW-0408">Iron</keyword>
<dbReference type="PANTHER" id="PTHR24300">
    <property type="entry name" value="CYTOCHROME P450 508A4-RELATED"/>
    <property type="match status" value="1"/>
</dbReference>
<keyword evidence="9" id="KW-0492">Microsome</keyword>
<keyword evidence="7 14" id="KW-0479">Metal-binding</keyword>
<feature type="chain" id="PRO_5032787501" evidence="16">
    <location>
        <begin position="22"/>
        <end position="485"/>
    </location>
</feature>
<evidence type="ECO:0000256" key="1">
    <source>
        <dbReference type="ARBA" id="ARBA00001971"/>
    </source>
</evidence>
<dbReference type="PROSITE" id="PS00086">
    <property type="entry name" value="CYTOCHROME_P450"/>
    <property type="match status" value="1"/>
</dbReference>
<evidence type="ECO:0000256" key="2">
    <source>
        <dbReference type="ARBA" id="ARBA00003690"/>
    </source>
</evidence>
<feature type="signal peptide" evidence="16">
    <location>
        <begin position="1"/>
        <end position="21"/>
    </location>
</feature>
<evidence type="ECO:0000313" key="17">
    <source>
        <dbReference type="EMBL" id="QTW43681.1"/>
    </source>
</evidence>
<evidence type="ECO:0000256" key="5">
    <source>
        <dbReference type="ARBA" id="ARBA00010617"/>
    </source>
</evidence>
<dbReference type="GO" id="GO:0006805">
    <property type="term" value="P:xenobiotic metabolic process"/>
    <property type="evidence" value="ECO:0007669"/>
    <property type="project" value="TreeGrafter"/>
</dbReference>
<dbReference type="InterPro" id="IPR002401">
    <property type="entry name" value="Cyt_P450_E_grp-I"/>
</dbReference>
<dbReference type="InterPro" id="IPR050182">
    <property type="entry name" value="Cytochrome_P450_fam2"/>
</dbReference>
<dbReference type="GO" id="GO:0005506">
    <property type="term" value="F:iron ion binding"/>
    <property type="evidence" value="ECO:0007669"/>
    <property type="project" value="InterPro"/>
</dbReference>
<evidence type="ECO:0000256" key="13">
    <source>
        <dbReference type="ARBA" id="ARBA00023136"/>
    </source>
</evidence>
<dbReference type="Pfam" id="PF00067">
    <property type="entry name" value="p450"/>
    <property type="match status" value="1"/>
</dbReference>
<accession>A0A8B0MFN0</accession>
<dbReference type="InterPro" id="IPR036396">
    <property type="entry name" value="Cyt_P450_sf"/>
</dbReference>
<keyword evidence="13" id="KW-0472">Membrane</keyword>
<evidence type="ECO:0000256" key="14">
    <source>
        <dbReference type="PIRSR" id="PIRSR602401-1"/>
    </source>
</evidence>
<comment type="cofactor">
    <cofactor evidence="1 14">
        <name>heme</name>
        <dbReference type="ChEBI" id="CHEBI:30413"/>
    </cofactor>
</comment>
<dbReference type="GO" id="GO:0005789">
    <property type="term" value="C:endoplasmic reticulum membrane"/>
    <property type="evidence" value="ECO:0007669"/>
    <property type="project" value="UniProtKB-SubCell"/>
</dbReference>
<dbReference type="PRINTS" id="PR00385">
    <property type="entry name" value="P450"/>
</dbReference>
<dbReference type="AlphaFoldDB" id="A0A8B0MFN0"/>
<name>A0A8B0MFN0_EURAF</name>
<keyword evidence="8" id="KW-0256">Endoplasmic reticulum</keyword>
<comment type="similarity">
    <text evidence="5 15">Belongs to the cytochrome P450 family.</text>
</comment>
<dbReference type="OrthoDB" id="3934656at2759"/>
<dbReference type="PRINTS" id="PR00463">
    <property type="entry name" value="EP450I"/>
</dbReference>
<protein>
    <submittedName>
        <fullName evidence="17">CYP3039-3041A1-like protein 2</fullName>
    </submittedName>
</protein>
<dbReference type="PANTHER" id="PTHR24300:SF376">
    <property type="entry name" value="CYTOCHROME P450 15A1"/>
    <property type="match status" value="1"/>
</dbReference>
<evidence type="ECO:0000256" key="10">
    <source>
        <dbReference type="ARBA" id="ARBA00023002"/>
    </source>
</evidence>
<dbReference type="EMBL" id="MW149381">
    <property type="protein sequence ID" value="QTW43681.1"/>
    <property type="molecule type" value="mRNA"/>
</dbReference>
<evidence type="ECO:0000256" key="4">
    <source>
        <dbReference type="ARBA" id="ARBA00004406"/>
    </source>
</evidence>
<dbReference type="InterPro" id="IPR001128">
    <property type="entry name" value="Cyt_P450"/>
</dbReference>
<evidence type="ECO:0000256" key="6">
    <source>
        <dbReference type="ARBA" id="ARBA00022617"/>
    </source>
</evidence>
<keyword evidence="16" id="KW-0732">Signal</keyword>
<dbReference type="GO" id="GO:0020037">
    <property type="term" value="F:heme binding"/>
    <property type="evidence" value="ECO:0007669"/>
    <property type="project" value="InterPro"/>
</dbReference>
<dbReference type="GO" id="GO:0016712">
    <property type="term" value="F:oxidoreductase activity, acting on paired donors, with incorporation or reduction of molecular oxygen, reduced flavin or flavoprotein as one donor, and incorporation of one atom of oxygen"/>
    <property type="evidence" value="ECO:0007669"/>
    <property type="project" value="TreeGrafter"/>
</dbReference>
<dbReference type="GO" id="GO:0008395">
    <property type="term" value="F:steroid hydroxylase activity"/>
    <property type="evidence" value="ECO:0007669"/>
    <property type="project" value="TreeGrafter"/>
</dbReference>
<evidence type="ECO:0000256" key="15">
    <source>
        <dbReference type="RuleBase" id="RU000461"/>
    </source>
</evidence>
<evidence type="ECO:0000256" key="11">
    <source>
        <dbReference type="ARBA" id="ARBA00023004"/>
    </source>
</evidence>
<reference evidence="17" key="2">
    <citation type="journal article" name="Mar. Pollut. Bull.">
        <title>The genome of the European estuarine calanoid copepod Eurytemora affinis: Potential use in molecular ecotoxicology.</title>
        <authorList>
            <person name="Choi B.S."/>
            <person name="Kim D.H."/>
            <person name="Kim M.S."/>
            <person name="Park J.C."/>
            <person name="Lee Y.H."/>
            <person name="Kim H.J."/>
            <person name="Jeong C.B."/>
            <person name="Hagiwara A."/>
            <person name="Souissi S."/>
            <person name="Lee J.S."/>
        </authorList>
    </citation>
    <scope>NUCLEOTIDE SEQUENCE</scope>
</reference>
<keyword evidence="10 15" id="KW-0560">Oxidoreductase</keyword>
<evidence type="ECO:0000256" key="9">
    <source>
        <dbReference type="ARBA" id="ARBA00022848"/>
    </source>
</evidence>
<dbReference type="GO" id="GO:0006082">
    <property type="term" value="P:organic acid metabolic process"/>
    <property type="evidence" value="ECO:0007669"/>
    <property type="project" value="TreeGrafter"/>
</dbReference>
<evidence type="ECO:0000256" key="7">
    <source>
        <dbReference type="ARBA" id="ARBA00022723"/>
    </source>
</evidence>
<organism evidence="17">
    <name type="scientific">Eurytemora affinis</name>
    <name type="common">Copepod</name>
    <name type="synonym">Temora affinis</name>
    <dbReference type="NCBI Taxonomy" id="88015"/>
    <lineage>
        <taxon>Eukaryota</taxon>
        <taxon>Metazoa</taxon>
        <taxon>Ecdysozoa</taxon>
        <taxon>Arthropoda</taxon>
        <taxon>Crustacea</taxon>
        <taxon>Multicrustacea</taxon>
        <taxon>Hexanauplia</taxon>
        <taxon>Copepoda</taxon>
        <taxon>Calanoida</taxon>
        <taxon>Temoridae</taxon>
        <taxon>Eurytemora</taxon>
    </lineage>
</organism>
<keyword evidence="12 15" id="KW-0503">Monooxygenase</keyword>
<keyword evidence="6 14" id="KW-0349">Heme</keyword>
<sequence length="485" mass="55417">MFTVLLALVVILACYWLTARVSRKLPGPRAYPLIGSTIWLKSKKGWLDWALEPSVTKNPISCVQIGPTKKLHIINDFNIAKELFSKDTFSHRSCIGLQLKHRFVEVDKPSGIILTNGEQWSNQRRFALKNLRDFGFGKQSLEGVMNYEIDELIDGYRSRSGDIQISTDFNIPIISILWQIVAGSRITLEDSESVKMVDLVTKIFSTGFGVLMILPLRILQLFPNITGYSDRANIMEEHKAYMLKIITEHEASFQTGQHRDFIDVYLAQMMADKTGKYTKGDLCSAMLDFFHAGTETSSTSLKWALLYLALNQGDQELCRKEIKDKVGDTRPQVSHMPDLPYTMATITEIQRLASVAPMSLEHETSSAYTHQDYTFQKGSLVQVNLSFIMKDPKYFENPLKFNPKRFLDQDGQFVKNERIIPFGIGKRFCMGEVLARNEIFLFLVNLIQKLQFKTPVTHPPPDPENYLTNFTRIPDDFYINITPVV</sequence>
<evidence type="ECO:0000256" key="8">
    <source>
        <dbReference type="ARBA" id="ARBA00022824"/>
    </source>
</evidence>
<dbReference type="Gene3D" id="1.10.630.10">
    <property type="entry name" value="Cytochrome P450"/>
    <property type="match status" value="1"/>
</dbReference>